<dbReference type="CDD" id="cd06445">
    <property type="entry name" value="ATase"/>
    <property type="match status" value="1"/>
</dbReference>
<dbReference type="EMBL" id="JAWONS010000329">
    <property type="protein sequence ID" value="MDW2800860.1"/>
    <property type="molecule type" value="Genomic_DNA"/>
</dbReference>
<dbReference type="InterPro" id="IPR052520">
    <property type="entry name" value="ATL_DNA_repair"/>
</dbReference>
<evidence type="ECO:0000256" key="1">
    <source>
        <dbReference type="ARBA" id="ARBA00022763"/>
    </source>
</evidence>
<keyword evidence="1" id="KW-0227">DNA damage</keyword>
<organism evidence="3 4">
    <name type="scientific">Clostridium boliviensis</name>
    <dbReference type="NCBI Taxonomy" id="318465"/>
    <lineage>
        <taxon>Bacteria</taxon>
        <taxon>Bacillati</taxon>
        <taxon>Bacillota</taxon>
        <taxon>Clostridia</taxon>
        <taxon>Eubacteriales</taxon>
        <taxon>Clostridiaceae</taxon>
        <taxon>Clostridium</taxon>
    </lineage>
</organism>
<keyword evidence="4" id="KW-1185">Reference proteome</keyword>
<evidence type="ECO:0000259" key="2">
    <source>
        <dbReference type="Pfam" id="PF01035"/>
    </source>
</evidence>
<dbReference type="Proteomes" id="UP001276854">
    <property type="component" value="Unassembled WGS sequence"/>
</dbReference>
<dbReference type="SUPFAM" id="SSF46767">
    <property type="entry name" value="Methylated DNA-protein cysteine methyltransferase, C-terminal domain"/>
    <property type="match status" value="1"/>
</dbReference>
<dbReference type="PANTHER" id="PTHR42942:SF1">
    <property type="entry name" value="ALKYLTRANSFERASE-LIKE PROTEIN 1"/>
    <property type="match status" value="1"/>
</dbReference>
<dbReference type="InterPro" id="IPR036388">
    <property type="entry name" value="WH-like_DNA-bd_sf"/>
</dbReference>
<protein>
    <submittedName>
        <fullName evidence="3">MGMT family protein</fullName>
    </submittedName>
</protein>
<reference evidence="3 4" key="1">
    <citation type="submission" date="2023-10" db="EMBL/GenBank/DDBJ databases">
        <title>A novel Glycoside Hydrolase 43-Like Enzyme from Clostrdium boliviensis is an Endo-xylanase, and a Candidate for Xylooligosaccharides Production from Different Xylan Substrates.</title>
        <authorList>
            <person name="Alvarez M.T."/>
            <person name="Rocabado-Villegas L.R."/>
            <person name="Salas-Veizaga D.M."/>
            <person name="Linares-Pasten J.A."/>
            <person name="Gudmundsdottir E.E."/>
            <person name="Hreggvidsson G.O."/>
            <person name="Adlercreutz P."/>
            <person name="Nordberg Karlsson E."/>
        </authorList>
    </citation>
    <scope>NUCLEOTIDE SEQUENCE [LARGE SCALE GENOMIC DNA]</scope>
    <source>
        <strain evidence="3 4">E-1</strain>
    </source>
</reference>
<dbReference type="Gene3D" id="1.10.10.10">
    <property type="entry name" value="Winged helix-like DNA-binding domain superfamily/Winged helix DNA-binding domain"/>
    <property type="match status" value="1"/>
</dbReference>
<dbReference type="InterPro" id="IPR014048">
    <property type="entry name" value="MethylDNA_cys_MeTrfase_DNA-bd"/>
</dbReference>
<dbReference type="RefSeq" id="WP_318067022.1">
    <property type="nucleotide sequence ID" value="NZ_JAWONS010000329.1"/>
</dbReference>
<gene>
    <name evidence="3" type="ORF">RZO55_25135</name>
</gene>
<sequence length="99" mass="11235">MTQFTEEVLIIIKRIPYGRVMSYGQVARFAGNNRGARQVARILHSMSQKYNLPWHRIISSKGCISITDGRYAAIQRELLLSEGIEVSEDGYIDISIYGI</sequence>
<comment type="caution">
    <text evidence="3">The sequence shown here is derived from an EMBL/GenBank/DDBJ whole genome shotgun (WGS) entry which is preliminary data.</text>
</comment>
<accession>A0ABU4GT92</accession>
<proteinExistence type="predicted"/>
<dbReference type="PANTHER" id="PTHR42942">
    <property type="entry name" value="6-O-METHYLGUANINE DNA METHYLTRANSFERASE"/>
    <property type="match status" value="1"/>
</dbReference>
<evidence type="ECO:0000313" key="4">
    <source>
        <dbReference type="Proteomes" id="UP001276854"/>
    </source>
</evidence>
<name>A0ABU4GT92_9CLOT</name>
<feature type="domain" description="Methylated-DNA-[protein]-cysteine S-methyltransferase DNA binding" evidence="2">
    <location>
        <begin position="3"/>
        <end position="84"/>
    </location>
</feature>
<evidence type="ECO:0000313" key="3">
    <source>
        <dbReference type="EMBL" id="MDW2800860.1"/>
    </source>
</evidence>
<dbReference type="Pfam" id="PF01035">
    <property type="entry name" value="DNA_binding_1"/>
    <property type="match status" value="1"/>
</dbReference>
<dbReference type="InterPro" id="IPR036217">
    <property type="entry name" value="MethylDNA_cys_MeTrfase_DNAb"/>
</dbReference>